<feature type="binding site" evidence="8">
    <location>
        <position position="341"/>
    </location>
    <ligand>
        <name>Mn(2+)</name>
        <dbReference type="ChEBI" id="CHEBI:29035"/>
        <label>1</label>
    </ligand>
</feature>
<keyword evidence="4 8" id="KW-0031">Aminopeptidase</keyword>
<keyword evidence="8" id="KW-0479">Metal-binding</keyword>
<organism evidence="10 11">
    <name type="scientific">candidate division WOR-1 bacterium RIFCSPLOWO2_02_FULL_46_20</name>
    <dbReference type="NCBI Taxonomy" id="1802567"/>
    <lineage>
        <taxon>Bacteria</taxon>
        <taxon>Bacillati</taxon>
        <taxon>Saganbacteria</taxon>
    </lineage>
</organism>
<evidence type="ECO:0000256" key="6">
    <source>
        <dbReference type="ARBA" id="ARBA00022801"/>
    </source>
</evidence>
<dbReference type="PANTHER" id="PTHR11963">
    <property type="entry name" value="LEUCINE AMINOPEPTIDASE-RELATED"/>
    <property type="match status" value="1"/>
</dbReference>
<dbReference type="SUPFAM" id="SSF52949">
    <property type="entry name" value="Macro domain-like"/>
    <property type="match status" value="1"/>
</dbReference>
<dbReference type="Gene3D" id="3.40.630.10">
    <property type="entry name" value="Zn peptidases"/>
    <property type="match status" value="1"/>
</dbReference>
<evidence type="ECO:0000256" key="1">
    <source>
        <dbReference type="ARBA" id="ARBA00000135"/>
    </source>
</evidence>
<comment type="function">
    <text evidence="7 8">Presumably involved in the processing and regular turnover of intracellular proteins. Catalyzes the removal of unsubstituted N-terminal amino acids from various peptides.</text>
</comment>
<comment type="cofactor">
    <cofactor evidence="8">
        <name>Mn(2+)</name>
        <dbReference type="ChEBI" id="CHEBI:29035"/>
    </cofactor>
    <text evidence="8">Binds 2 manganese ions per subunit.</text>
</comment>
<dbReference type="SUPFAM" id="SSF53187">
    <property type="entry name" value="Zn-dependent exopeptidases"/>
    <property type="match status" value="1"/>
</dbReference>
<dbReference type="GO" id="GO:0006508">
    <property type="term" value="P:proteolysis"/>
    <property type="evidence" value="ECO:0007669"/>
    <property type="project" value="UniProtKB-KW"/>
</dbReference>
<dbReference type="PRINTS" id="PR00481">
    <property type="entry name" value="LAMNOPPTDASE"/>
</dbReference>
<feature type="binding site" evidence="8">
    <location>
        <position position="262"/>
    </location>
    <ligand>
        <name>Mn(2+)</name>
        <dbReference type="ChEBI" id="CHEBI:29035"/>
        <label>1</label>
    </ligand>
</feature>
<dbReference type="GO" id="GO:0005737">
    <property type="term" value="C:cytoplasm"/>
    <property type="evidence" value="ECO:0007669"/>
    <property type="project" value="UniProtKB-SubCell"/>
</dbReference>
<protein>
    <recommendedName>
        <fullName evidence="8">Probable cytosol aminopeptidase</fullName>
        <ecNumber evidence="8">3.4.11.1</ecNumber>
    </recommendedName>
    <alternativeName>
        <fullName evidence="8">Leucine aminopeptidase</fullName>
        <shortName evidence="8">LAP</shortName>
        <ecNumber evidence="8">3.4.11.10</ecNumber>
    </alternativeName>
    <alternativeName>
        <fullName evidence="8">Leucyl aminopeptidase</fullName>
    </alternativeName>
</protein>
<feature type="binding site" evidence="8">
    <location>
        <position position="339"/>
    </location>
    <ligand>
        <name>Mn(2+)</name>
        <dbReference type="ChEBI" id="CHEBI:29035"/>
        <label>1</label>
    </ligand>
</feature>
<dbReference type="NCBIfam" id="NF002074">
    <property type="entry name" value="PRK00913.1-4"/>
    <property type="match status" value="1"/>
</dbReference>
<dbReference type="InterPro" id="IPR043472">
    <property type="entry name" value="Macro_dom-like"/>
</dbReference>
<comment type="caution">
    <text evidence="10">The sequence shown here is derived from an EMBL/GenBank/DDBJ whole genome shotgun (WGS) entry which is preliminary data.</text>
</comment>
<sequence>MRIKIKCASLTQVKADLIVVNFFKGVKKPEGAAAVVDKLLKGQIVKLINDGEIEGSLGEVTIIHTGGGKFAVVGLGEKDKFGLDQVRVAGAAAIKEAKRIKAKSVATIVHGSDVGKLDLEAVAQAVVEGSVLGGYEFKGEKSESPKSEIRVNELIIIEKDNKKISAIKKGAKLGQIVAEAENRAKDLVNGPSNKITPTYLANYARQMSKEVGLKCRILDPKAEGMEAMWAVAKGSKEPAKVVVLGNQKRGTIALIGKGVTFDAGGISLKPSNKLWEMKTDMAGAAAVIETMRAAVELGIAKDVFAVIPLTENMPDGGALKPGDVVSSLSGLTTEVISTDAEGRMILADAITYAKEQGAETIVDCATLTGGCLSALGDVATGLMGNDQELIDKIKRAAEKSGEKVWQLPLYEEYKDYLKCSVADQKNCTEGRGASPSTGATFLHKFVGDTSWAHLDIAGTAYLSKGRGYLAEGATGVPVRTLIEFLNV</sequence>
<evidence type="ECO:0000256" key="2">
    <source>
        <dbReference type="ARBA" id="ARBA00000967"/>
    </source>
</evidence>
<dbReference type="Proteomes" id="UP000176938">
    <property type="component" value="Unassembled WGS sequence"/>
</dbReference>
<comment type="subcellular location">
    <subcellularLocation>
        <location evidence="8">Cytoplasm</location>
    </subcellularLocation>
</comment>
<dbReference type="Gene3D" id="3.40.220.10">
    <property type="entry name" value="Leucine Aminopeptidase, subunit E, domain 1"/>
    <property type="match status" value="1"/>
</dbReference>
<dbReference type="InterPro" id="IPR011356">
    <property type="entry name" value="Leucine_aapep/pepB"/>
</dbReference>
<dbReference type="Pfam" id="PF00883">
    <property type="entry name" value="Peptidase_M17"/>
    <property type="match status" value="1"/>
</dbReference>
<dbReference type="PANTHER" id="PTHR11963:SF23">
    <property type="entry name" value="CYTOSOL AMINOPEPTIDASE"/>
    <property type="match status" value="1"/>
</dbReference>
<reference evidence="10 11" key="1">
    <citation type="journal article" date="2016" name="Nat. Commun.">
        <title>Thousands of microbial genomes shed light on interconnected biogeochemical processes in an aquifer system.</title>
        <authorList>
            <person name="Anantharaman K."/>
            <person name="Brown C.T."/>
            <person name="Hug L.A."/>
            <person name="Sharon I."/>
            <person name="Castelle C.J."/>
            <person name="Probst A.J."/>
            <person name="Thomas B.C."/>
            <person name="Singh A."/>
            <person name="Wilkins M.J."/>
            <person name="Karaoz U."/>
            <person name="Brodie E.L."/>
            <person name="Williams K.H."/>
            <person name="Hubbard S.S."/>
            <person name="Banfield J.F."/>
        </authorList>
    </citation>
    <scope>NUCLEOTIDE SEQUENCE [LARGE SCALE GENOMIC DNA]</scope>
</reference>
<dbReference type="CDD" id="cd00433">
    <property type="entry name" value="Peptidase_M17"/>
    <property type="match status" value="1"/>
</dbReference>
<dbReference type="AlphaFoldDB" id="A0A1F4REN0"/>
<evidence type="ECO:0000259" key="9">
    <source>
        <dbReference type="PROSITE" id="PS00631"/>
    </source>
</evidence>
<evidence type="ECO:0000256" key="3">
    <source>
        <dbReference type="ARBA" id="ARBA00009528"/>
    </source>
</evidence>
<feature type="binding site" evidence="8">
    <location>
        <position position="257"/>
    </location>
    <ligand>
        <name>Mn(2+)</name>
        <dbReference type="ChEBI" id="CHEBI:29035"/>
        <label>2</label>
    </ligand>
</feature>
<feature type="active site" evidence="8">
    <location>
        <position position="269"/>
    </location>
</feature>
<gene>
    <name evidence="8" type="primary">pepA</name>
    <name evidence="10" type="ORF">A3H38_05605</name>
</gene>
<keyword evidence="8" id="KW-0464">Manganese</keyword>
<dbReference type="InterPro" id="IPR008283">
    <property type="entry name" value="Peptidase_M17_N"/>
</dbReference>
<dbReference type="NCBIfam" id="NF002073">
    <property type="entry name" value="PRK00913.1-2"/>
    <property type="match status" value="1"/>
</dbReference>
<dbReference type="GO" id="GO:0030145">
    <property type="term" value="F:manganese ion binding"/>
    <property type="evidence" value="ECO:0007669"/>
    <property type="project" value="UniProtKB-UniRule"/>
</dbReference>
<name>A0A1F4REN0_UNCSA</name>
<dbReference type="GO" id="GO:0070006">
    <property type="term" value="F:metalloaminopeptidase activity"/>
    <property type="evidence" value="ECO:0007669"/>
    <property type="project" value="InterPro"/>
</dbReference>
<evidence type="ECO:0000313" key="10">
    <source>
        <dbReference type="EMBL" id="OGC06645.1"/>
    </source>
</evidence>
<comment type="catalytic activity">
    <reaction evidence="2 8">
        <text>Release of an N-terminal amino acid, preferentially leucine, but not glutamic or aspartic acids.</text>
        <dbReference type="EC" id="3.4.11.10"/>
    </reaction>
</comment>
<evidence type="ECO:0000256" key="5">
    <source>
        <dbReference type="ARBA" id="ARBA00022670"/>
    </source>
</evidence>
<dbReference type="InterPro" id="IPR000819">
    <property type="entry name" value="Peptidase_M17_C"/>
</dbReference>
<dbReference type="Pfam" id="PF02789">
    <property type="entry name" value="Peptidase_M17_N"/>
    <property type="match status" value="1"/>
</dbReference>
<feature type="binding site" evidence="8">
    <location>
        <position position="341"/>
    </location>
    <ligand>
        <name>Mn(2+)</name>
        <dbReference type="ChEBI" id="CHEBI:29035"/>
        <label>2</label>
    </ligand>
</feature>
<keyword evidence="6 8" id="KW-0378">Hydrolase</keyword>
<feature type="active site" evidence="8">
    <location>
        <position position="343"/>
    </location>
</feature>
<evidence type="ECO:0000256" key="8">
    <source>
        <dbReference type="HAMAP-Rule" id="MF_00181"/>
    </source>
</evidence>
<dbReference type="EC" id="3.4.11.10" evidence="8"/>
<evidence type="ECO:0000256" key="4">
    <source>
        <dbReference type="ARBA" id="ARBA00022438"/>
    </source>
</evidence>
<dbReference type="EC" id="3.4.11.1" evidence="8"/>
<comment type="catalytic activity">
    <reaction evidence="1 8">
        <text>Release of an N-terminal amino acid, Xaa-|-Yaa-, in which Xaa is preferably Leu, but may be other amino acids including Pro although not Arg or Lys, and Yaa may be Pro. Amino acid amides and methyl esters are also readily hydrolyzed, but rates on arylamides are exceedingly low.</text>
        <dbReference type="EC" id="3.4.11.1"/>
    </reaction>
</comment>
<keyword evidence="5 8" id="KW-0645">Protease</keyword>
<accession>A0A1F4REN0</accession>
<dbReference type="PROSITE" id="PS00631">
    <property type="entry name" value="CYTOSOL_AP"/>
    <property type="match status" value="1"/>
</dbReference>
<evidence type="ECO:0000313" key="11">
    <source>
        <dbReference type="Proteomes" id="UP000176938"/>
    </source>
</evidence>
<dbReference type="EMBL" id="METP01000016">
    <property type="protein sequence ID" value="OGC06645.1"/>
    <property type="molecule type" value="Genomic_DNA"/>
</dbReference>
<keyword evidence="8" id="KW-0963">Cytoplasm</keyword>
<proteinExistence type="inferred from homology"/>
<evidence type="ECO:0000256" key="7">
    <source>
        <dbReference type="ARBA" id="ARBA00049972"/>
    </source>
</evidence>
<dbReference type="HAMAP" id="MF_00181">
    <property type="entry name" value="Cytosol_peptidase_M17"/>
    <property type="match status" value="1"/>
</dbReference>
<comment type="similarity">
    <text evidence="3 8">Belongs to the peptidase M17 family.</text>
</comment>
<feature type="binding site" evidence="8">
    <location>
        <position position="280"/>
    </location>
    <ligand>
        <name>Mn(2+)</name>
        <dbReference type="ChEBI" id="CHEBI:29035"/>
        <label>2</label>
    </ligand>
</feature>
<feature type="binding site" evidence="8">
    <location>
        <position position="262"/>
    </location>
    <ligand>
        <name>Mn(2+)</name>
        <dbReference type="ChEBI" id="CHEBI:29035"/>
        <label>2</label>
    </ligand>
</feature>
<feature type="domain" description="Cytosol aminopeptidase" evidence="9">
    <location>
        <begin position="337"/>
        <end position="344"/>
    </location>
</feature>
<dbReference type="InterPro" id="IPR023042">
    <property type="entry name" value="Peptidase_M17_leu_NH2_pept"/>
</dbReference>